<name>A0A8S4RJ53_9NEOP</name>
<evidence type="ECO:0000256" key="7">
    <source>
        <dbReference type="SAM" id="Phobius"/>
    </source>
</evidence>
<dbReference type="InterPro" id="IPR002259">
    <property type="entry name" value="Eqnu_transpt"/>
</dbReference>
<evidence type="ECO:0000256" key="1">
    <source>
        <dbReference type="ARBA" id="ARBA00004141"/>
    </source>
</evidence>
<evidence type="ECO:0000256" key="2">
    <source>
        <dbReference type="ARBA" id="ARBA00007965"/>
    </source>
</evidence>
<evidence type="ECO:0000313" key="9">
    <source>
        <dbReference type="Proteomes" id="UP000838756"/>
    </source>
</evidence>
<keyword evidence="3" id="KW-0813">Transport</keyword>
<dbReference type="PANTHER" id="PTHR10332">
    <property type="entry name" value="EQUILIBRATIVE NUCLEOSIDE TRANSPORTER"/>
    <property type="match status" value="1"/>
</dbReference>
<proteinExistence type="inferred from homology"/>
<sequence length="204" mass="23309">MDVTGSINNEDLAEAIENEEDVDYSEERELVEDSCSTKVLDTCEEPRDRYRIVYILFYLFGISSLVPWNFLITANDYWMYKFRDVKPSNLTMFVRKTQFQAEFTSYLNVATAIPNLIFLILNSLYGHCAHRCAREASWVADVCESVPVAKPPVQVSVKITVPPRGAVVSMRISSREKRRGCSRGCMEERLGTPRSNSPCPKYIL</sequence>
<gene>
    <name evidence="8" type="primary">jg20887</name>
    <name evidence="8" type="ORF">PAEG_LOCUS14021</name>
</gene>
<evidence type="ECO:0000256" key="5">
    <source>
        <dbReference type="ARBA" id="ARBA00022989"/>
    </source>
</evidence>
<feature type="transmembrane region" description="Helical" evidence="7">
    <location>
        <begin position="105"/>
        <end position="125"/>
    </location>
</feature>
<keyword evidence="5 7" id="KW-1133">Transmembrane helix</keyword>
<comment type="subcellular location">
    <subcellularLocation>
        <location evidence="1">Membrane</location>
        <topology evidence="1">Multi-pass membrane protein</topology>
    </subcellularLocation>
</comment>
<keyword evidence="9" id="KW-1185">Reference proteome</keyword>
<evidence type="ECO:0000313" key="8">
    <source>
        <dbReference type="EMBL" id="CAH2236668.1"/>
    </source>
</evidence>
<dbReference type="EMBL" id="CAKXAJ010025217">
    <property type="protein sequence ID" value="CAH2236668.1"/>
    <property type="molecule type" value="Genomic_DNA"/>
</dbReference>
<dbReference type="Proteomes" id="UP000838756">
    <property type="component" value="Unassembled WGS sequence"/>
</dbReference>
<evidence type="ECO:0000256" key="6">
    <source>
        <dbReference type="ARBA" id="ARBA00023136"/>
    </source>
</evidence>
<protein>
    <submittedName>
        <fullName evidence="8">Jg20887 protein</fullName>
    </submittedName>
</protein>
<comment type="caution">
    <text evidence="8">The sequence shown here is derived from an EMBL/GenBank/DDBJ whole genome shotgun (WGS) entry which is preliminary data.</text>
</comment>
<keyword evidence="6 7" id="KW-0472">Membrane</keyword>
<keyword evidence="4 7" id="KW-0812">Transmembrane</keyword>
<comment type="similarity">
    <text evidence="2">Belongs to the SLC29A/ENT transporter (TC 2.A.57) family.</text>
</comment>
<evidence type="ECO:0000256" key="4">
    <source>
        <dbReference type="ARBA" id="ARBA00022692"/>
    </source>
</evidence>
<accession>A0A8S4RJ53</accession>
<feature type="transmembrane region" description="Helical" evidence="7">
    <location>
        <begin position="52"/>
        <end position="72"/>
    </location>
</feature>
<organism evidence="8 9">
    <name type="scientific">Pararge aegeria aegeria</name>
    <dbReference type="NCBI Taxonomy" id="348720"/>
    <lineage>
        <taxon>Eukaryota</taxon>
        <taxon>Metazoa</taxon>
        <taxon>Ecdysozoa</taxon>
        <taxon>Arthropoda</taxon>
        <taxon>Hexapoda</taxon>
        <taxon>Insecta</taxon>
        <taxon>Pterygota</taxon>
        <taxon>Neoptera</taxon>
        <taxon>Endopterygota</taxon>
        <taxon>Lepidoptera</taxon>
        <taxon>Glossata</taxon>
        <taxon>Ditrysia</taxon>
        <taxon>Papilionoidea</taxon>
        <taxon>Nymphalidae</taxon>
        <taxon>Satyrinae</taxon>
        <taxon>Satyrini</taxon>
        <taxon>Parargina</taxon>
        <taxon>Pararge</taxon>
    </lineage>
</organism>
<dbReference type="AlphaFoldDB" id="A0A8S4RJ53"/>
<evidence type="ECO:0000256" key="3">
    <source>
        <dbReference type="ARBA" id="ARBA00022448"/>
    </source>
</evidence>
<dbReference type="GO" id="GO:0005886">
    <property type="term" value="C:plasma membrane"/>
    <property type="evidence" value="ECO:0007669"/>
    <property type="project" value="TreeGrafter"/>
</dbReference>
<dbReference type="OrthoDB" id="7431374at2759"/>
<dbReference type="PANTHER" id="PTHR10332:SF88">
    <property type="entry name" value="EQUILIBRATIVE NUCLEOSIDE TRANSPORTER 1, ISOFORM A"/>
    <property type="match status" value="1"/>
</dbReference>
<dbReference type="GO" id="GO:0005337">
    <property type="term" value="F:nucleoside transmembrane transporter activity"/>
    <property type="evidence" value="ECO:0007669"/>
    <property type="project" value="InterPro"/>
</dbReference>
<reference evidence="8" key="1">
    <citation type="submission" date="2022-03" db="EMBL/GenBank/DDBJ databases">
        <authorList>
            <person name="Lindestad O."/>
        </authorList>
    </citation>
    <scope>NUCLEOTIDE SEQUENCE</scope>
</reference>